<keyword evidence="3" id="KW-1185">Reference proteome</keyword>
<name>B6ISE9_RHOCS</name>
<protein>
    <recommendedName>
        <fullName evidence="4">DUF4412 domain-containing protein</fullName>
    </recommendedName>
</protein>
<organism evidence="2 3">
    <name type="scientific">Rhodospirillum centenum (strain ATCC 51521 / SW)</name>
    <dbReference type="NCBI Taxonomy" id="414684"/>
    <lineage>
        <taxon>Bacteria</taxon>
        <taxon>Pseudomonadati</taxon>
        <taxon>Pseudomonadota</taxon>
        <taxon>Alphaproteobacteria</taxon>
        <taxon>Rhodospirillales</taxon>
        <taxon>Rhodospirillaceae</taxon>
        <taxon>Rhodospirillum</taxon>
    </lineage>
</organism>
<keyword evidence="1" id="KW-0732">Signal</keyword>
<reference evidence="2 3" key="1">
    <citation type="journal article" date="2010" name="BMC Genomics">
        <title>Metabolic flexibility revealed in the genome of the cyst-forming alpha-1 proteobacterium Rhodospirillum centenum.</title>
        <authorList>
            <person name="Lu Y.K."/>
            <person name="Marden J."/>
            <person name="Han M."/>
            <person name="Swingley W.D."/>
            <person name="Mastrian S.D."/>
            <person name="Chowdhury S.R."/>
            <person name="Hao J."/>
            <person name="Helmy T."/>
            <person name="Kim S."/>
            <person name="Kurdoglu A.A."/>
            <person name="Matthies H.J."/>
            <person name="Rollo D."/>
            <person name="Stothard P."/>
            <person name="Blankenship R.E."/>
            <person name="Bauer C.E."/>
            <person name="Touchman J.W."/>
        </authorList>
    </citation>
    <scope>NUCLEOTIDE SEQUENCE [LARGE SCALE GENOMIC DNA]</scope>
    <source>
        <strain evidence="3">ATCC 51521 / SW</strain>
    </source>
</reference>
<sequence length="214" mass="23017">MIRRSLLSAARSLAAGLLCLTAAGAALADSLPPPTAEYSARQRMTAAGDMIEARLFHSKGSERREFVIDGVRSILIRTPERILQIQPELGMALEMQPGEGPEAGPDPGNLSTLDAEAEGQETVAGLGTTRYRVRRGEASGGFEGRVWSTPDGIYVRVDGTVEEEGRSVPVTMELADVERGPQDPTLFQVPAGMRTMTLGPLQGRVPEAFRTDRK</sequence>
<feature type="chain" id="PRO_5002846784" description="DUF4412 domain-containing protein" evidence="1">
    <location>
        <begin position="29"/>
        <end position="214"/>
    </location>
</feature>
<evidence type="ECO:0000313" key="2">
    <source>
        <dbReference type="EMBL" id="ACI98385.1"/>
    </source>
</evidence>
<dbReference type="eggNOG" id="COG1629">
    <property type="taxonomic scope" value="Bacteria"/>
</dbReference>
<dbReference type="OrthoDB" id="7348192at2"/>
<gene>
    <name evidence="2" type="ordered locus">RC1_0961</name>
</gene>
<dbReference type="KEGG" id="rce:RC1_0961"/>
<accession>B6ISE9</accession>
<proteinExistence type="predicted"/>
<dbReference type="HOGENOM" id="CLU_1309480_0_0_5"/>
<feature type="signal peptide" evidence="1">
    <location>
        <begin position="1"/>
        <end position="28"/>
    </location>
</feature>
<dbReference type="EMBL" id="CP000613">
    <property type="protein sequence ID" value="ACI98385.1"/>
    <property type="molecule type" value="Genomic_DNA"/>
</dbReference>
<dbReference type="RefSeq" id="WP_012566175.1">
    <property type="nucleotide sequence ID" value="NC_011420.2"/>
</dbReference>
<dbReference type="AlphaFoldDB" id="B6ISE9"/>
<evidence type="ECO:0008006" key="4">
    <source>
        <dbReference type="Google" id="ProtNLM"/>
    </source>
</evidence>
<evidence type="ECO:0000256" key="1">
    <source>
        <dbReference type="SAM" id="SignalP"/>
    </source>
</evidence>
<evidence type="ECO:0000313" key="3">
    <source>
        <dbReference type="Proteomes" id="UP000001591"/>
    </source>
</evidence>
<dbReference type="Proteomes" id="UP000001591">
    <property type="component" value="Chromosome"/>
</dbReference>